<evidence type="ECO:0000313" key="1">
    <source>
        <dbReference type="EMBL" id="EUA32977.1"/>
    </source>
</evidence>
<dbReference type="AlphaFoldDB" id="X8AM60"/>
<accession>X8AM60</accession>
<dbReference type="GO" id="GO:0008168">
    <property type="term" value="F:methyltransferase activity"/>
    <property type="evidence" value="ECO:0007669"/>
    <property type="project" value="UniProtKB-KW"/>
</dbReference>
<gene>
    <name evidence="1" type="ORF">I553_9054</name>
</gene>
<sequence>MGAVPETLGQVDARTVAFLHLDMNCAAPEVDALRFFGRDSPLELLSCWTTTPSAEPTNNAVLWIAWHANWAFRSAHCPRARAYLSNRHDKSRNLGVADHFASGC</sequence>
<proteinExistence type="predicted"/>
<comment type="caution">
    <text evidence="1">The sequence shown here is derived from an EMBL/GenBank/DDBJ whole genome shotgun (WGS) entry which is preliminary data.</text>
</comment>
<dbReference type="GO" id="GO:0032259">
    <property type="term" value="P:methylation"/>
    <property type="evidence" value="ECO:0007669"/>
    <property type="project" value="UniProtKB-KW"/>
</dbReference>
<keyword evidence="1" id="KW-0489">Methyltransferase</keyword>
<organism evidence="1">
    <name type="scientific">Mycobacterium xenopi 4042</name>
    <dbReference type="NCBI Taxonomy" id="1299334"/>
    <lineage>
        <taxon>Bacteria</taxon>
        <taxon>Bacillati</taxon>
        <taxon>Actinomycetota</taxon>
        <taxon>Actinomycetes</taxon>
        <taxon>Mycobacteriales</taxon>
        <taxon>Mycobacteriaceae</taxon>
        <taxon>Mycobacterium</taxon>
    </lineage>
</organism>
<name>X8AM60_MYCXE</name>
<protein>
    <submittedName>
        <fullName evidence="1">Methyltransferase domain protein</fullName>
    </submittedName>
</protein>
<reference evidence="1" key="1">
    <citation type="submission" date="2014-01" db="EMBL/GenBank/DDBJ databases">
        <authorList>
            <person name="Brown-Elliot B."/>
            <person name="Wallace R."/>
            <person name="Lenaerts A."/>
            <person name="Ordway D."/>
            <person name="DeGroote M.A."/>
            <person name="Parker T."/>
            <person name="Sizemore C."/>
            <person name="Tallon L.J."/>
            <person name="Sadzewicz L.K."/>
            <person name="Sengamalay N."/>
            <person name="Fraser C.M."/>
            <person name="Hine E."/>
            <person name="Shefchek K.A."/>
            <person name="Das S.P."/>
            <person name="Tettelin H."/>
        </authorList>
    </citation>
    <scope>NUCLEOTIDE SEQUENCE [LARGE SCALE GENOMIC DNA]</scope>
    <source>
        <strain evidence="1">4042</strain>
    </source>
</reference>
<dbReference type="EMBL" id="JAOB01000050">
    <property type="protein sequence ID" value="EUA32977.1"/>
    <property type="molecule type" value="Genomic_DNA"/>
</dbReference>
<keyword evidence="1" id="KW-0808">Transferase</keyword>